<reference evidence="1 2" key="1">
    <citation type="journal article" date="2011" name="J. Bacteriol.">
        <title>Genome Sequence of Lactobacillus ruminis SPM0211, Isolated from a Fecal Sample from a Healthy Korean.</title>
        <authorList>
            <person name="Lee S."/>
            <person name="Cho Y.J."/>
            <person name="Lee A.H."/>
            <person name="Chun J."/>
            <person name="Ha N.J."/>
            <person name="Ko G."/>
        </authorList>
    </citation>
    <scope>NUCLEOTIDE SEQUENCE [LARGE SCALE GENOMIC DNA]</scope>
    <source>
        <strain evidence="1 2">SPM0211</strain>
    </source>
</reference>
<dbReference type="AlphaFoldDB" id="F7R046"/>
<gene>
    <name evidence="1" type="ORF">LRU_01054</name>
</gene>
<name>F7R046_9LACO</name>
<organism evidence="1 2">
    <name type="scientific">Ligilactobacillus ruminis SPM0211</name>
    <dbReference type="NCBI Taxonomy" id="1040964"/>
    <lineage>
        <taxon>Bacteria</taxon>
        <taxon>Bacillati</taxon>
        <taxon>Bacillota</taxon>
        <taxon>Bacilli</taxon>
        <taxon>Lactobacillales</taxon>
        <taxon>Lactobacillaceae</taxon>
        <taxon>Ligilactobacillus</taxon>
    </lineage>
</organism>
<accession>F7R046</accession>
<evidence type="ECO:0000313" key="2">
    <source>
        <dbReference type="Proteomes" id="UP000002971"/>
    </source>
</evidence>
<dbReference type="EMBL" id="AFOJ01000004">
    <property type="protein sequence ID" value="EGM52610.1"/>
    <property type="molecule type" value="Genomic_DNA"/>
</dbReference>
<sequence>MILPGILYFLKYSAAHCLLNQCVRTGLRAKHRFLNFARKIQSPVTGKMLILEICP</sequence>
<protein>
    <submittedName>
        <fullName evidence="1">Uncharacterized protein</fullName>
    </submittedName>
</protein>
<comment type="caution">
    <text evidence="1">The sequence shown here is derived from an EMBL/GenBank/DDBJ whole genome shotgun (WGS) entry which is preliminary data.</text>
</comment>
<evidence type="ECO:0000313" key="1">
    <source>
        <dbReference type="EMBL" id="EGM52610.1"/>
    </source>
</evidence>
<dbReference type="Proteomes" id="UP000002971">
    <property type="component" value="Unassembled WGS sequence"/>
</dbReference>
<proteinExistence type="predicted"/>